<evidence type="ECO:0000256" key="2">
    <source>
        <dbReference type="ARBA" id="ARBA00022801"/>
    </source>
</evidence>
<evidence type="ECO:0000313" key="5">
    <source>
        <dbReference type="EMBL" id="VAW88446.1"/>
    </source>
</evidence>
<dbReference type="InterPro" id="IPR027417">
    <property type="entry name" value="P-loop_NTPase"/>
</dbReference>
<keyword evidence="3 5" id="KW-0347">Helicase</keyword>
<dbReference type="PANTHER" id="PTHR18934">
    <property type="entry name" value="ATP-DEPENDENT RNA HELICASE"/>
    <property type="match status" value="1"/>
</dbReference>
<dbReference type="AlphaFoldDB" id="A0A3B1A6B5"/>
<dbReference type="Gene3D" id="3.40.50.300">
    <property type="entry name" value="P-loop containing nucleotide triphosphate hydrolases"/>
    <property type="match status" value="1"/>
</dbReference>
<dbReference type="GO" id="GO:0004386">
    <property type="term" value="F:helicase activity"/>
    <property type="evidence" value="ECO:0007669"/>
    <property type="project" value="UniProtKB-KW"/>
</dbReference>
<keyword evidence="2" id="KW-0378">Hydrolase</keyword>
<dbReference type="GO" id="GO:0005524">
    <property type="term" value="F:ATP binding"/>
    <property type="evidence" value="ECO:0007669"/>
    <property type="project" value="UniProtKB-KW"/>
</dbReference>
<dbReference type="GO" id="GO:0003723">
    <property type="term" value="F:RNA binding"/>
    <property type="evidence" value="ECO:0007669"/>
    <property type="project" value="TreeGrafter"/>
</dbReference>
<dbReference type="GO" id="GO:0016787">
    <property type="term" value="F:hydrolase activity"/>
    <property type="evidence" value="ECO:0007669"/>
    <property type="project" value="UniProtKB-KW"/>
</dbReference>
<accession>A0A3B1A6B5</accession>
<keyword evidence="4" id="KW-0067">ATP-binding</keyword>
<evidence type="ECO:0000256" key="4">
    <source>
        <dbReference type="ARBA" id="ARBA00022840"/>
    </source>
</evidence>
<organism evidence="5">
    <name type="scientific">hydrothermal vent metagenome</name>
    <dbReference type="NCBI Taxonomy" id="652676"/>
    <lineage>
        <taxon>unclassified sequences</taxon>
        <taxon>metagenomes</taxon>
        <taxon>ecological metagenomes</taxon>
    </lineage>
</organism>
<gene>
    <name evidence="5" type="ORF">MNBD_GAMMA18-1761</name>
</gene>
<proteinExistence type="predicted"/>
<evidence type="ECO:0000256" key="3">
    <source>
        <dbReference type="ARBA" id="ARBA00022806"/>
    </source>
</evidence>
<sequence length="125" mass="13926">MIDKNPIQQLFSKLDHCMLAEQFTLRKRLYGLQRRAKEGKPVESALLKITQAVETSIALKAHRLQLLPKPSYPEELPVSERREDIKKIIAAHPVVIVAGETGSGKTTQLPKICLELGRGVNGYIG</sequence>
<keyword evidence="1" id="KW-0547">Nucleotide-binding</keyword>
<dbReference type="EMBL" id="UOFP01000222">
    <property type="protein sequence ID" value="VAW88446.1"/>
    <property type="molecule type" value="Genomic_DNA"/>
</dbReference>
<dbReference type="SUPFAM" id="SSF52540">
    <property type="entry name" value="P-loop containing nucleoside triphosphate hydrolases"/>
    <property type="match status" value="1"/>
</dbReference>
<feature type="non-terminal residue" evidence="5">
    <location>
        <position position="125"/>
    </location>
</feature>
<evidence type="ECO:0000256" key="1">
    <source>
        <dbReference type="ARBA" id="ARBA00022741"/>
    </source>
</evidence>
<name>A0A3B1A6B5_9ZZZZ</name>
<dbReference type="PANTHER" id="PTHR18934:SF99">
    <property type="entry name" value="ATP-DEPENDENT RNA HELICASE DHX37-RELATED"/>
    <property type="match status" value="1"/>
</dbReference>
<protein>
    <submittedName>
        <fullName evidence="5">ATP-dependent helicase HrpA</fullName>
    </submittedName>
</protein>
<reference evidence="5" key="1">
    <citation type="submission" date="2018-06" db="EMBL/GenBank/DDBJ databases">
        <authorList>
            <person name="Zhirakovskaya E."/>
        </authorList>
    </citation>
    <scope>NUCLEOTIDE SEQUENCE</scope>
</reference>